<dbReference type="EMBL" id="EU595745">
    <property type="protein sequence ID" value="ACD38994.1"/>
    <property type="molecule type" value="Genomic_DNA"/>
</dbReference>
<name>B3G1T2_PSEAI</name>
<dbReference type="AlphaFoldDB" id="B3G1T2"/>
<sequence length="434" mass="47859">MGHTRTRLSLVEYGAPVDLSREVSSTIGIDRAKANNLLIEAGNRIASSLRLNYNPISIDARGARAVDFAGLIRLAPSLELEVAPKFLGLDDADAAWREDFFFLSTLSRHGRLLASESLSASGGTSRDLSTLVARSIIVMYEARKRRPLRSYRRVREADFFIDGDPDPVDLIFPSPDGFEQDLIRFDRNNGWNADIVAAAKELLSEVSDPSVVSSLVRLIEDLSPQNGPANRRRSIPARHRAWKPLHELSVDVLYGLGLNYKEGKASAPGYLVATWRIWEDLLAIALRLGFGRSVVVPQKGFPLGTKIRVNTGVRSTLSVFPDYVIESDGARPRMLLDAKYKGHVENGRIRISEADIYESLAFSRATACNFVVLAYPALPTEKPQPVGTCKVFEKIQVESVQILGVQVESRCISKTGALNEFALSFAKWVSAAFA</sequence>
<dbReference type="InterPro" id="IPR019292">
    <property type="entry name" value="McrC"/>
</dbReference>
<evidence type="ECO:0008006" key="2">
    <source>
        <dbReference type="Google" id="ProtNLM"/>
    </source>
</evidence>
<organism evidence="1">
    <name type="scientific">Pseudomonas aeruginosa</name>
    <dbReference type="NCBI Taxonomy" id="287"/>
    <lineage>
        <taxon>Bacteria</taxon>
        <taxon>Pseudomonadati</taxon>
        <taxon>Pseudomonadota</taxon>
        <taxon>Gammaproteobacteria</taxon>
        <taxon>Pseudomonadales</taxon>
        <taxon>Pseudomonadaceae</taxon>
        <taxon>Pseudomonas</taxon>
    </lineage>
</organism>
<gene>
    <name evidence="1" type="ORF">PACL_0206</name>
</gene>
<protein>
    <recommendedName>
        <fullName evidence="2">Restriction endonuclease</fullName>
    </recommendedName>
</protein>
<proteinExistence type="predicted"/>
<accession>B3G1T2</accession>
<evidence type="ECO:0000313" key="1">
    <source>
        <dbReference type="EMBL" id="ACD38994.1"/>
    </source>
</evidence>
<dbReference type="Pfam" id="PF10117">
    <property type="entry name" value="McrBC"/>
    <property type="match status" value="1"/>
</dbReference>
<reference evidence="1" key="1">
    <citation type="journal article" date="2008" name="Genomics">
        <title>Large-insert genome analysis technology detects structural variation in Pseudomonas aeruginosa clinical strains from cystic fibrosis patients.</title>
        <authorList>
            <person name="Hayden H.S."/>
            <person name="Gillett W."/>
            <person name="Saenphimmachak C."/>
            <person name="Lim R."/>
            <person name="Zhou Y."/>
            <person name="Jacobs M.A."/>
            <person name="Chang J."/>
            <person name="Rohmer L."/>
            <person name="D'Argenio D.A."/>
            <person name="Palmieri A."/>
            <person name="Levy R."/>
            <person name="Haugen E."/>
            <person name="Wong G.K."/>
            <person name="Brittnacher M.J."/>
            <person name="Burns J.L."/>
            <person name="Miller S.I."/>
            <person name="Olson M.V."/>
            <person name="Kaul R."/>
        </authorList>
    </citation>
    <scope>NUCLEOTIDE SEQUENCE</scope>
    <source>
        <strain evidence="1">PACS171b</strain>
    </source>
</reference>